<dbReference type="EMBL" id="KZ110599">
    <property type="protein sequence ID" value="OSX61202.1"/>
    <property type="molecule type" value="Genomic_DNA"/>
</dbReference>
<name>A0A1X6MY83_9APHY</name>
<dbReference type="GeneID" id="36324240"/>
<evidence type="ECO:0000313" key="2">
    <source>
        <dbReference type="EMBL" id="OSX61202.1"/>
    </source>
</evidence>
<evidence type="ECO:0000259" key="1">
    <source>
        <dbReference type="Pfam" id="PF20415"/>
    </source>
</evidence>
<feature type="domain" description="DUF6699" evidence="1">
    <location>
        <begin position="27"/>
        <end position="179"/>
    </location>
</feature>
<organism evidence="2 3">
    <name type="scientific">Postia placenta MAD-698-R-SB12</name>
    <dbReference type="NCBI Taxonomy" id="670580"/>
    <lineage>
        <taxon>Eukaryota</taxon>
        <taxon>Fungi</taxon>
        <taxon>Dikarya</taxon>
        <taxon>Basidiomycota</taxon>
        <taxon>Agaricomycotina</taxon>
        <taxon>Agaricomycetes</taxon>
        <taxon>Polyporales</taxon>
        <taxon>Adustoporiaceae</taxon>
        <taxon>Rhodonia</taxon>
    </lineage>
</organism>
<evidence type="ECO:0000313" key="3">
    <source>
        <dbReference type="Proteomes" id="UP000194127"/>
    </source>
</evidence>
<sequence length="189" mass="21428">MPTGINKTQSITAYGIHRLFGRPPLLFDLRMHPCIVWLGELPALDGDDEPWRIPFLPDGANGAQPATHPPVSLLHISALADDNFTRFPWPFAVRPHHERLPVLVMDVLNACVANFEEFMRAEEVAALPEERRNQMYNAYWDRVRRMWSGRIPGDDDGLRRIDYLGDRVLFRGLESAPDGSGFVLFVGPP</sequence>
<proteinExistence type="predicted"/>
<accession>A0A1X6MY83</accession>
<dbReference type="AlphaFoldDB" id="A0A1X6MY83"/>
<reference evidence="2 3" key="1">
    <citation type="submission" date="2017-04" db="EMBL/GenBank/DDBJ databases">
        <title>Genome Sequence of the Model Brown-Rot Fungus Postia placenta SB12.</title>
        <authorList>
            <consortium name="DOE Joint Genome Institute"/>
            <person name="Gaskell J."/>
            <person name="Kersten P."/>
            <person name="Larrondo L.F."/>
            <person name="Canessa P."/>
            <person name="Martinez D."/>
            <person name="Hibbett D."/>
            <person name="Schmoll M."/>
            <person name="Kubicek C.P."/>
            <person name="Martinez A.T."/>
            <person name="Yadav J."/>
            <person name="Master E."/>
            <person name="Magnuson J.K."/>
            <person name="James T."/>
            <person name="Yaver D."/>
            <person name="Berka R."/>
            <person name="Labutti K."/>
            <person name="Lipzen A."/>
            <person name="Aerts A."/>
            <person name="Barry K."/>
            <person name="Henrissat B."/>
            <person name="Blanchette R."/>
            <person name="Grigoriev I."/>
            <person name="Cullen D."/>
        </authorList>
    </citation>
    <scope>NUCLEOTIDE SEQUENCE [LARGE SCALE GENOMIC DNA]</scope>
    <source>
        <strain evidence="2 3">MAD-698-R-SB12</strain>
    </source>
</reference>
<keyword evidence="3" id="KW-1185">Reference proteome</keyword>
<dbReference type="Proteomes" id="UP000194127">
    <property type="component" value="Unassembled WGS sequence"/>
</dbReference>
<dbReference type="OrthoDB" id="3202436at2759"/>
<dbReference type="Pfam" id="PF20415">
    <property type="entry name" value="DUF6699"/>
    <property type="match status" value="1"/>
</dbReference>
<dbReference type="RefSeq" id="XP_024337996.1">
    <property type="nucleotide sequence ID" value="XM_024479290.1"/>
</dbReference>
<dbReference type="STRING" id="670580.A0A1X6MY83"/>
<gene>
    <name evidence="2" type="ORF">POSPLADRAFT_1047449</name>
</gene>
<dbReference type="InterPro" id="IPR046522">
    <property type="entry name" value="DUF6699"/>
</dbReference>
<protein>
    <recommendedName>
        <fullName evidence="1">DUF6699 domain-containing protein</fullName>
    </recommendedName>
</protein>